<keyword evidence="2" id="KW-1185">Reference proteome</keyword>
<reference evidence="1" key="1">
    <citation type="submission" date="2020-05" db="EMBL/GenBank/DDBJ databases">
        <title>Large-scale comparative analyses of tick genomes elucidate their genetic diversity and vector capacities.</title>
        <authorList>
            <person name="Jia N."/>
            <person name="Wang J."/>
            <person name="Shi W."/>
            <person name="Du L."/>
            <person name="Sun Y."/>
            <person name="Zhan W."/>
            <person name="Jiang J."/>
            <person name="Wang Q."/>
            <person name="Zhang B."/>
            <person name="Ji P."/>
            <person name="Sakyi L.B."/>
            <person name="Cui X."/>
            <person name="Yuan T."/>
            <person name="Jiang B."/>
            <person name="Yang W."/>
            <person name="Lam T.T.-Y."/>
            <person name="Chang Q."/>
            <person name="Ding S."/>
            <person name="Wang X."/>
            <person name="Zhu J."/>
            <person name="Ruan X."/>
            <person name="Zhao L."/>
            <person name="Wei J."/>
            <person name="Que T."/>
            <person name="Du C."/>
            <person name="Cheng J."/>
            <person name="Dai P."/>
            <person name="Han X."/>
            <person name="Huang E."/>
            <person name="Gao Y."/>
            <person name="Liu J."/>
            <person name="Shao H."/>
            <person name="Ye R."/>
            <person name="Li L."/>
            <person name="Wei W."/>
            <person name="Wang X."/>
            <person name="Wang C."/>
            <person name="Yang T."/>
            <person name="Huo Q."/>
            <person name="Li W."/>
            <person name="Guo W."/>
            <person name="Chen H."/>
            <person name="Zhou L."/>
            <person name="Ni X."/>
            <person name="Tian J."/>
            <person name="Zhou Y."/>
            <person name="Sheng Y."/>
            <person name="Liu T."/>
            <person name="Pan Y."/>
            <person name="Xia L."/>
            <person name="Li J."/>
            <person name="Zhao F."/>
            <person name="Cao W."/>
        </authorList>
    </citation>
    <scope>NUCLEOTIDE SEQUENCE</scope>
    <source>
        <strain evidence="1">Dsil-2018</strain>
    </source>
</reference>
<comment type="caution">
    <text evidence="1">The sequence shown here is derived from an EMBL/GenBank/DDBJ whole genome shotgun (WGS) entry which is preliminary data.</text>
</comment>
<accession>A0ACB8DQA8</accession>
<protein>
    <submittedName>
        <fullName evidence="1">Uncharacterized protein</fullName>
    </submittedName>
</protein>
<gene>
    <name evidence="1" type="ORF">HPB49_018785</name>
</gene>
<dbReference type="EMBL" id="CM023479">
    <property type="protein sequence ID" value="KAH7974727.1"/>
    <property type="molecule type" value="Genomic_DNA"/>
</dbReference>
<name>A0ACB8DQA8_DERSI</name>
<sequence>MRPEDLPYLDAAARSLLRFTCRFIGSVVVLVALQCCENLLRSFPTNFILLFVFTIFESVFLSAICLFYKRDEVMMAAGITAIDFTVYTGVAFVFLILLMIFGLVAMLFPTRYILIDTQLIMGGESRACQISPEDYITGALMLYLDIMNLFVYILQILRQLNGDD</sequence>
<dbReference type="Proteomes" id="UP000821865">
    <property type="component" value="Chromosome 10"/>
</dbReference>
<proteinExistence type="predicted"/>
<evidence type="ECO:0000313" key="2">
    <source>
        <dbReference type="Proteomes" id="UP000821865"/>
    </source>
</evidence>
<organism evidence="1 2">
    <name type="scientific">Dermacentor silvarum</name>
    <name type="common">Tick</name>
    <dbReference type="NCBI Taxonomy" id="543639"/>
    <lineage>
        <taxon>Eukaryota</taxon>
        <taxon>Metazoa</taxon>
        <taxon>Ecdysozoa</taxon>
        <taxon>Arthropoda</taxon>
        <taxon>Chelicerata</taxon>
        <taxon>Arachnida</taxon>
        <taxon>Acari</taxon>
        <taxon>Parasitiformes</taxon>
        <taxon>Ixodida</taxon>
        <taxon>Ixodoidea</taxon>
        <taxon>Ixodidae</taxon>
        <taxon>Rhipicephalinae</taxon>
        <taxon>Dermacentor</taxon>
    </lineage>
</organism>
<evidence type="ECO:0000313" key="1">
    <source>
        <dbReference type="EMBL" id="KAH7974727.1"/>
    </source>
</evidence>